<gene>
    <name evidence="2" type="ORF">AAEO59_04940</name>
</gene>
<comment type="caution">
    <text evidence="2">The sequence shown here is derived from an EMBL/GenBank/DDBJ whole genome shotgun (WGS) entry which is preliminary data.</text>
</comment>
<accession>A0ABU9HJU3</accession>
<name>A0ABU9HJU3_9FLAO</name>
<organism evidence="2 3">
    <name type="scientific">Flavobacterium flavipallidum</name>
    <dbReference type="NCBI Taxonomy" id="3139140"/>
    <lineage>
        <taxon>Bacteria</taxon>
        <taxon>Pseudomonadati</taxon>
        <taxon>Bacteroidota</taxon>
        <taxon>Flavobacteriia</taxon>
        <taxon>Flavobacteriales</taxon>
        <taxon>Flavobacteriaceae</taxon>
        <taxon>Flavobacterium</taxon>
    </lineage>
</organism>
<dbReference type="RefSeq" id="WP_341699630.1">
    <property type="nucleotide sequence ID" value="NZ_JBBYHU010000006.1"/>
</dbReference>
<feature type="transmembrane region" description="Helical" evidence="1">
    <location>
        <begin position="28"/>
        <end position="51"/>
    </location>
</feature>
<keyword evidence="3" id="KW-1185">Reference proteome</keyword>
<proteinExistence type="predicted"/>
<keyword evidence="1" id="KW-0812">Transmembrane</keyword>
<protein>
    <submittedName>
        <fullName evidence="2">Nitrogen regulatory IIA protein</fullName>
    </submittedName>
</protein>
<sequence length="95" mass="11526">MKELRGKINSWFEALDTRWRELPLQQQYRYLMCCFLGYLVLTIAVILKVWYDFEKSNRSLAIEHIENPVVRKKESTITLQDSLLKIIKNKKHERR</sequence>
<evidence type="ECO:0000313" key="3">
    <source>
        <dbReference type="Proteomes" id="UP001398556"/>
    </source>
</evidence>
<evidence type="ECO:0000313" key="2">
    <source>
        <dbReference type="EMBL" id="MEL1240388.1"/>
    </source>
</evidence>
<keyword evidence="1" id="KW-0472">Membrane</keyword>
<reference evidence="2 3" key="1">
    <citation type="submission" date="2024-04" db="EMBL/GenBank/DDBJ databases">
        <title>Flavobacterium sp. DGU99 16S ribosomal RNA gene Genome sequencing and assembly.</title>
        <authorList>
            <person name="Park S."/>
        </authorList>
    </citation>
    <scope>NUCLEOTIDE SEQUENCE [LARGE SCALE GENOMIC DNA]</scope>
    <source>
        <strain evidence="2 3">DGU99</strain>
    </source>
</reference>
<keyword evidence="1" id="KW-1133">Transmembrane helix</keyword>
<evidence type="ECO:0000256" key="1">
    <source>
        <dbReference type="SAM" id="Phobius"/>
    </source>
</evidence>
<dbReference type="Proteomes" id="UP001398556">
    <property type="component" value="Unassembled WGS sequence"/>
</dbReference>
<dbReference type="EMBL" id="JBBYHU010000006">
    <property type="protein sequence ID" value="MEL1240388.1"/>
    <property type="molecule type" value="Genomic_DNA"/>
</dbReference>